<reference evidence="4 5" key="1">
    <citation type="submission" date="2016-10" db="EMBL/GenBank/DDBJ databases">
        <authorList>
            <person name="Varghese N."/>
            <person name="Submissions S."/>
        </authorList>
    </citation>
    <scope>NUCLEOTIDE SEQUENCE [LARGE SCALE GENOMIC DNA]</scope>
    <source>
        <strain evidence="4 5">DSM 18839</strain>
    </source>
</reference>
<dbReference type="InterPro" id="IPR036271">
    <property type="entry name" value="Tet_transcr_reg_TetR-rel_C_sf"/>
</dbReference>
<dbReference type="Gene3D" id="1.10.357.10">
    <property type="entry name" value="Tetracycline Repressor, domain 2"/>
    <property type="match status" value="1"/>
</dbReference>
<evidence type="ECO:0000256" key="1">
    <source>
        <dbReference type="ARBA" id="ARBA00023125"/>
    </source>
</evidence>
<dbReference type="InterPro" id="IPR009057">
    <property type="entry name" value="Homeodomain-like_sf"/>
</dbReference>
<dbReference type="Gene3D" id="1.10.10.60">
    <property type="entry name" value="Homeodomain-like"/>
    <property type="match status" value="1"/>
</dbReference>
<dbReference type="InterPro" id="IPR013573">
    <property type="entry name" value="Tscrpt_reg_YcdC_C"/>
</dbReference>
<dbReference type="Pfam" id="PF00440">
    <property type="entry name" value="TetR_N"/>
    <property type="match status" value="1"/>
</dbReference>
<dbReference type="EMBL" id="FNBW01000001">
    <property type="protein sequence ID" value="SDF18038.1"/>
    <property type="molecule type" value="Genomic_DNA"/>
</dbReference>
<proteinExistence type="predicted"/>
<dbReference type="PANTHER" id="PTHR30055">
    <property type="entry name" value="HTH-TYPE TRANSCRIPTIONAL REGULATOR RUTR"/>
    <property type="match status" value="1"/>
</dbReference>
<dbReference type="RefSeq" id="WP_093148026.1">
    <property type="nucleotide sequence ID" value="NZ_FNBW01000001.1"/>
</dbReference>
<dbReference type="SUPFAM" id="SSF48498">
    <property type="entry name" value="Tetracyclin repressor-like, C-terminal domain"/>
    <property type="match status" value="1"/>
</dbReference>
<dbReference type="SUPFAM" id="SSF46689">
    <property type="entry name" value="Homeodomain-like"/>
    <property type="match status" value="1"/>
</dbReference>
<feature type="domain" description="HTH tetR-type" evidence="3">
    <location>
        <begin position="15"/>
        <end position="75"/>
    </location>
</feature>
<dbReference type="Pfam" id="PF08362">
    <property type="entry name" value="TetR_C_3"/>
    <property type="match status" value="1"/>
</dbReference>
<dbReference type="AlphaFoldDB" id="A0A8G2BEN3"/>
<sequence length="211" mass="23617">MARAAETRRRTRIQVEKEGQILSSALDVFAQSGFAGATLDDIATGAGMSKPNLIYYFDSKEEVYRAVLGRTLETWLEPLAALDPGGEPLAEIRGYIQRKLEMSRDRPQESRLFAGEILAGAPLIRDVLEGELKDLVDEKVALIRRWIAAGKLAPHDPYHLIFALWATTQHYADFDAQVRAVLGRESDEATRYAGAERFMEEVILRGLRPDT</sequence>
<dbReference type="InterPro" id="IPR050109">
    <property type="entry name" value="HTH-type_TetR-like_transc_reg"/>
</dbReference>
<evidence type="ECO:0000259" key="3">
    <source>
        <dbReference type="PROSITE" id="PS50977"/>
    </source>
</evidence>
<organism evidence="4 5">
    <name type="scientific">Thalassobaculum litoreum DSM 18839</name>
    <dbReference type="NCBI Taxonomy" id="1123362"/>
    <lineage>
        <taxon>Bacteria</taxon>
        <taxon>Pseudomonadati</taxon>
        <taxon>Pseudomonadota</taxon>
        <taxon>Alphaproteobacteria</taxon>
        <taxon>Rhodospirillales</taxon>
        <taxon>Thalassobaculaceae</taxon>
        <taxon>Thalassobaculum</taxon>
    </lineage>
</organism>
<protein>
    <submittedName>
        <fullName evidence="4">Transcriptional regulator, TetR family</fullName>
    </submittedName>
</protein>
<evidence type="ECO:0000256" key="2">
    <source>
        <dbReference type="PROSITE-ProRule" id="PRU00335"/>
    </source>
</evidence>
<dbReference type="PANTHER" id="PTHR30055:SF196">
    <property type="entry name" value="HTH-TYPE TRANSCRIPTIONAL REGULATOR RUTR"/>
    <property type="match status" value="1"/>
</dbReference>
<dbReference type="PRINTS" id="PR00455">
    <property type="entry name" value="HTHTETR"/>
</dbReference>
<dbReference type="GO" id="GO:0045892">
    <property type="term" value="P:negative regulation of DNA-templated transcription"/>
    <property type="evidence" value="ECO:0007669"/>
    <property type="project" value="InterPro"/>
</dbReference>
<evidence type="ECO:0000313" key="5">
    <source>
        <dbReference type="Proteomes" id="UP000198615"/>
    </source>
</evidence>
<accession>A0A8G2BEN3</accession>
<dbReference type="InterPro" id="IPR001647">
    <property type="entry name" value="HTH_TetR"/>
</dbReference>
<keyword evidence="5" id="KW-1185">Reference proteome</keyword>
<dbReference type="PROSITE" id="PS50977">
    <property type="entry name" value="HTH_TETR_2"/>
    <property type="match status" value="1"/>
</dbReference>
<dbReference type="GO" id="GO:0003700">
    <property type="term" value="F:DNA-binding transcription factor activity"/>
    <property type="evidence" value="ECO:0007669"/>
    <property type="project" value="TreeGrafter"/>
</dbReference>
<keyword evidence="1 2" id="KW-0238">DNA-binding</keyword>
<evidence type="ECO:0000313" key="4">
    <source>
        <dbReference type="EMBL" id="SDF18038.1"/>
    </source>
</evidence>
<name>A0A8G2BEN3_9PROT</name>
<dbReference type="GO" id="GO:0000976">
    <property type="term" value="F:transcription cis-regulatory region binding"/>
    <property type="evidence" value="ECO:0007669"/>
    <property type="project" value="TreeGrafter"/>
</dbReference>
<gene>
    <name evidence="4" type="ORF">SAMN05660686_00596</name>
</gene>
<dbReference type="Proteomes" id="UP000198615">
    <property type="component" value="Unassembled WGS sequence"/>
</dbReference>
<comment type="caution">
    <text evidence="4">The sequence shown here is derived from an EMBL/GenBank/DDBJ whole genome shotgun (WGS) entry which is preliminary data.</text>
</comment>
<dbReference type="OrthoDB" id="2356263at2"/>
<feature type="DNA-binding region" description="H-T-H motif" evidence="2">
    <location>
        <begin position="38"/>
        <end position="57"/>
    </location>
</feature>